<geneLocation type="plasmid" evidence="11 12">
    <name>unnamed</name>
</geneLocation>
<evidence type="ECO:0000256" key="7">
    <source>
        <dbReference type="PROSITE-ProRule" id="PRU00473"/>
    </source>
</evidence>
<evidence type="ECO:0000313" key="12">
    <source>
        <dbReference type="Proteomes" id="UP000254508"/>
    </source>
</evidence>
<dbReference type="InterPro" id="IPR025713">
    <property type="entry name" value="MotB-like_N_dom"/>
</dbReference>
<evidence type="ECO:0000256" key="8">
    <source>
        <dbReference type="SAM" id="MobiDB-lite"/>
    </source>
</evidence>
<evidence type="ECO:0000256" key="4">
    <source>
        <dbReference type="ARBA" id="ARBA00022692"/>
    </source>
</evidence>
<comment type="subcellular location">
    <subcellularLocation>
        <location evidence="1">Cell membrane</location>
        <topology evidence="1">Single-pass membrane protein</topology>
    </subcellularLocation>
</comment>
<feature type="compositionally biased region" description="Low complexity" evidence="8">
    <location>
        <begin position="108"/>
        <end position="118"/>
    </location>
</feature>
<evidence type="ECO:0000256" key="9">
    <source>
        <dbReference type="SAM" id="Phobius"/>
    </source>
</evidence>
<keyword evidence="5 9" id="KW-1133">Transmembrane helix</keyword>
<feature type="transmembrane region" description="Helical" evidence="9">
    <location>
        <begin position="30"/>
        <end position="49"/>
    </location>
</feature>
<keyword evidence="6 7" id="KW-0472">Membrane</keyword>
<proteinExistence type="inferred from homology"/>
<dbReference type="Pfam" id="PF13677">
    <property type="entry name" value="MotB_plug"/>
    <property type="match status" value="1"/>
</dbReference>
<feature type="region of interest" description="Disordered" evidence="8">
    <location>
        <begin position="60"/>
        <end position="118"/>
    </location>
</feature>
<gene>
    <name evidence="11" type="ORF">DVR09_14735</name>
</gene>
<dbReference type="Proteomes" id="UP000254508">
    <property type="component" value="Plasmid unnamed"/>
</dbReference>
<organism evidence="11 12">
    <name type="scientific">Erythrobacter aureus</name>
    <dbReference type="NCBI Taxonomy" id="2182384"/>
    <lineage>
        <taxon>Bacteria</taxon>
        <taxon>Pseudomonadati</taxon>
        <taxon>Pseudomonadota</taxon>
        <taxon>Alphaproteobacteria</taxon>
        <taxon>Sphingomonadales</taxon>
        <taxon>Erythrobacteraceae</taxon>
        <taxon>Erythrobacter/Porphyrobacter group</taxon>
        <taxon>Erythrobacter</taxon>
    </lineage>
</organism>
<evidence type="ECO:0000313" key="11">
    <source>
        <dbReference type="EMBL" id="AXK43712.1"/>
    </source>
</evidence>
<dbReference type="CDD" id="cd07185">
    <property type="entry name" value="OmpA_C-like"/>
    <property type="match status" value="1"/>
</dbReference>
<feature type="domain" description="OmpA-like" evidence="10">
    <location>
        <begin position="159"/>
        <end position="275"/>
    </location>
</feature>
<dbReference type="EMBL" id="CP031358">
    <property type="protein sequence ID" value="AXK43712.1"/>
    <property type="molecule type" value="Genomic_DNA"/>
</dbReference>
<sequence length="286" mass="30304">MDGTNEKRPIVIRRVKKVSGGGHHGGAWKVAYADFVTAMMAFFMLLWLISSPDDEMKQGLADYFSPADPGPQEAVGAAQAAAGSSSAGNSRNAQSSDNSESGVPSMEAATAGASRGGTASVPDASLRVLAQELLVELDNSRSEQDASDHVQVQPNEDTIRINLMDSSKRAMFKSGTAQLNPYAKSLLNRISRKVAKSGVGVAIEGHTDGRGGMSEANWRLSGDRAQAARNAMVQAGVPADRFQQIIAMAGSRPVYPDQPDRPENRRITIVLKASGSALPPDTTFTF</sequence>
<evidence type="ECO:0000256" key="2">
    <source>
        <dbReference type="ARBA" id="ARBA00008914"/>
    </source>
</evidence>
<name>A0A345YIG0_9SPHN</name>
<evidence type="ECO:0000256" key="1">
    <source>
        <dbReference type="ARBA" id="ARBA00004162"/>
    </source>
</evidence>
<dbReference type="SUPFAM" id="SSF103088">
    <property type="entry name" value="OmpA-like"/>
    <property type="match status" value="1"/>
</dbReference>
<evidence type="ECO:0000256" key="5">
    <source>
        <dbReference type="ARBA" id="ARBA00022989"/>
    </source>
</evidence>
<keyword evidence="11" id="KW-0969">Cilium</keyword>
<evidence type="ECO:0000259" key="10">
    <source>
        <dbReference type="PROSITE" id="PS51123"/>
    </source>
</evidence>
<accession>A0A345YIG0</accession>
<keyword evidence="11" id="KW-0282">Flagellum</keyword>
<dbReference type="PANTHER" id="PTHR30329:SF21">
    <property type="entry name" value="LIPOPROTEIN YIAD-RELATED"/>
    <property type="match status" value="1"/>
</dbReference>
<dbReference type="InterPro" id="IPR036737">
    <property type="entry name" value="OmpA-like_sf"/>
</dbReference>
<evidence type="ECO:0000256" key="3">
    <source>
        <dbReference type="ARBA" id="ARBA00022475"/>
    </source>
</evidence>
<keyword evidence="3" id="KW-1003">Cell membrane</keyword>
<comment type="similarity">
    <text evidence="2">Belongs to the MotB family.</text>
</comment>
<keyword evidence="12" id="KW-1185">Reference proteome</keyword>
<evidence type="ECO:0000256" key="6">
    <source>
        <dbReference type="ARBA" id="ARBA00023136"/>
    </source>
</evidence>
<dbReference type="RefSeq" id="WP_115418025.1">
    <property type="nucleotide sequence ID" value="NZ_CP031358.1"/>
</dbReference>
<reference evidence="11 12" key="1">
    <citation type="submission" date="2018-07" db="EMBL/GenBank/DDBJ databases">
        <title>Genome sequence of Erythrobacter strain YH-07, an antagonistic bacterium isolated from Yellow Sea.</title>
        <authorList>
            <person name="Tang T."/>
            <person name="Liu Q."/>
            <person name="Sun X."/>
        </authorList>
    </citation>
    <scope>NUCLEOTIDE SEQUENCE [LARGE SCALE GENOMIC DNA]</scope>
    <source>
        <strain evidence="11 12">YH-07</strain>
        <plasmid evidence="11 12">unnamed</plasmid>
    </source>
</reference>
<keyword evidence="11" id="KW-0614">Plasmid</keyword>
<feature type="compositionally biased region" description="Low complexity" evidence="8">
    <location>
        <begin position="77"/>
        <end position="96"/>
    </location>
</feature>
<keyword evidence="11" id="KW-0966">Cell projection</keyword>
<dbReference type="OrthoDB" id="7170686at2"/>
<dbReference type="PANTHER" id="PTHR30329">
    <property type="entry name" value="STATOR ELEMENT OF FLAGELLAR MOTOR COMPLEX"/>
    <property type="match status" value="1"/>
</dbReference>
<dbReference type="Pfam" id="PF00691">
    <property type="entry name" value="OmpA"/>
    <property type="match status" value="1"/>
</dbReference>
<dbReference type="InterPro" id="IPR050330">
    <property type="entry name" value="Bact_OuterMem_StrucFunc"/>
</dbReference>
<protein>
    <submittedName>
        <fullName evidence="11">Flagellar motor protein MotB</fullName>
    </submittedName>
</protein>
<dbReference type="Gene3D" id="3.30.1330.60">
    <property type="entry name" value="OmpA-like domain"/>
    <property type="match status" value="1"/>
</dbReference>
<dbReference type="PROSITE" id="PS51123">
    <property type="entry name" value="OMPA_2"/>
    <property type="match status" value="1"/>
</dbReference>
<keyword evidence="4 9" id="KW-0812">Transmembrane</keyword>
<dbReference type="InterPro" id="IPR006665">
    <property type="entry name" value="OmpA-like"/>
</dbReference>
<dbReference type="GO" id="GO:0005886">
    <property type="term" value="C:plasma membrane"/>
    <property type="evidence" value="ECO:0007669"/>
    <property type="project" value="UniProtKB-SubCell"/>
</dbReference>
<dbReference type="KEGG" id="err:DVR09_14735"/>
<dbReference type="AlphaFoldDB" id="A0A345YIG0"/>